<evidence type="ECO:0000313" key="2">
    <source>
        <dbReference type="EMBL" id="PRP94023.1"/>
    </source>
</evidence>
<gene>
    <name evidence="2" type="ORF">ENSA7_78870</name>
</gene>
<evidence type="ECO:0000313" key="3">
    <source>
        <dbReference type="Proteomes" id="UP000238823"/>
    </source>
</evidence>
<protein>
    <submittedName>
        <fullName evidence="2">Uncharacterized protein</fullName>
    </submittedName>
</protein>
<dbReference type="EMBL" id="PVNL01000144">
    <property type="protein sequence ID" value="PRP94023.1"/>
    <property type="molecule type" value="Genomic_DNA"/>
</dbReference>
<dbReference type="PROSITE" id="PS51257">
    <property type="entry name" value="PROKAR_LIPOPROTEIN"/>
    <property type="match status" value="1"/>
</dbReference>
<name>A0A2S9XMD9_9BACT</name>
<organism evidence="2 3">
    <name type="scientific">Enhygromyxa salina</name>
    <dbReference type="NCBI Taxonomy" id="215803"/>
    <lineage>
        <taxon>Bacteria</taxon>
        <taxon>Pseudomonadati</taxon>
        <taxon>Myxococcota</taxon>
        <taxon>Polyangia</taxon>
        <taxon>Nannocystales</taxon>
        <taxon>Nannocystaceae</taxon>
        <taxon>Enhygromyxa</taxon>
    </lineage>
</organism>
<dbReference type="RefSeq" id="WP_106094652.1">
    <property type="nucleotide sequence ID" value="NZ_PVNL01000144.1"/>
</dbReference>
<evidence type="ECO:0000256" key="1">
    <source>
        <dbReference type="SAM" id="SignalP"/>
    </source>
</evidence>
<sequence>MRSFFARLALALGLAGPLTIAGCTAPPPAAESLPHSNVDELPTLDYRVRPDRAQVEAPPPEPEITAPIAEPAAEGQGAVRFAAGHPAHTRFAVSDGRRLWVGQDSAARELSRDDDTAHIKDMVMDAKGTLWLLMSTNALAKVNDHDGIEPATPLPVEHASSIHAGAGQIVVLGHLPEGTPPPPEHEPLDDPDELGLDEHAVMIVSPTGRDWTVRRRPMNLSEFDDLAIGPDGSLTLMDGEEAGCGGGYQMRWRGHVTERAWSVLPWPHDDGHSRVAATEGWSYGFQTCDEGQPEGLCAVDPAGRGVFVLDVGYEPYAMVHTEGVTMLASAAGLWSLQGREAARIGDGLAAPFDAAEPAMAISHTRVILVVGPRLYIGAAAGWTELSLG</sequence>
<proteinExistence type="predicted"/>
<dbReference type="Proteomes" id="UP000238823">
    <property type="component" value="Unassembled WGS sequence"/>
</dbReference>
<keyword evidence="1" id="KW-0732">Signal</keyword>
<accession>A0A2S9XMD9</accession>
<dbReference type="AlphaFoldDB" id="A0A2S9XMD9"/>
<feature type="signal peptide" evidence="1">
    <location>
        <begin position="1"/>
        <end position="21"/>
    </location>
</feature>
<comment type="caution">
    <text evidence="2">The sequence shown here is derived from an EMBL/GenBank/DDBJ whole genome shotgun (WGS) entry which is preliminary data.</text>
</comment>
<feature type="chain" id="PRO_5015631180" evidence="1">
    <location>
        <begin position="22"/>
        <end position="388"/>
    </location>
</feature>
<reference evidence="2 3" key="1">
    <citation type="submission" date="2018-03" db="EMBL/GenBank/DDBJ databases">
        <title>Draft Genome Sequences of the Obligatory Marine Myxobacteria Enhygromyxa salina SWB007.</title>
        <authorList>
            <person name="Poehlein A."/>
            <person name="Moghaddam J.A."/>
            <person name="Harms H."/>
            <person name="Alanjari M."/>
            <person name="Koenig G.M."/>
            <person name="Daniel R."/>
            <person name="Schaeberle T.F."/>
        </authorList>
    </citation>
    <scope>NUCLEOTIDE SEQUENCE [LARGE SCALE GENOMIC DNA]</scope>
    <source>
        <strain evidence="2 3">SWB007</strain>
    </source>
</reference>